<evidence type="ECO:0000256" key="16">
    <source>
        <dbReference type="SAM" id="MobiDB-lite"/>
    </source>
</evidence>
<keyword evidence="4" id="KW-0519">Myristate</keyword>
<comment type="subcellular location">
    <subcellularLocation>
        <location evidence="1">Golgi apparatus</location>
    </subcellularLocation>
</comment>
<dbReference type="GO" id="GO:0046872">
    <property type="term" value="F:metal ion binding"/>
    <property type="evidence" value="ECO:0007669"/>
    <property type="project" value="UniProtKB-KW"/>
</dbReference>
<feature type="binding site" evidence="13">
    <location>
        <position position="30"/>
    </location>
    <ligand>
        <name>Mg(2+)</name>
        <dbReference type="ChEBI" id="CHEBI:18420"/>
    </ligand>
</feature>
<dbReference type="SUPFAM" id="SSF48340">
    <property type="entry name" value="Interferon-induced guanylate-binding protein 1 (GBP1), C-terminal domain"/>
    <property type="match status" value="1"/>
</dbReference>
<keyword evidence="5 12" id="KW-0547">Nucleotide-binding</keyword>
<feature type="domain" description="GB1/RHD3-type G" evidence="17">
    <location>
        <begin position="241"/>
        <end position="485"/>
    </location>
</feature>
<comment type="similarity">
    <text evidence="2">Belongs to the small GTPase superfamily. Arf family.</text>
</comment>
<evidence type="ECO:0000256" key="10">
    <source>
        <dbReference type="ARBA" id="ARBA00023288"/>
    </source>
</evidence>
<dbReference type="AlphaFoldDB" id="A0A7J6N0R9"/>
<dbReference type="PANTHER" id="PTHR10751">
    <property type="entry name" value="GUANYLATE BINDING PROTEIN"/>
    <property type="match status" value="1"/>
</dbReference>
<proteinExistence type="inferred from homology"/>
<name>A0A7J6N0R9_PERCH</name>
<dbReference type="Pfam" id="PF02263">
    <property type="entry name" value="GBP"/>
    <property type="match status" value="1"/>
</dbReference>
<dbReference type="FunFam" id="3.40.50.300:FF:000281">
    <property type="entry name" value="ADP-ribosylation factor-like protein 3"/>
    <property type="match status" value="1"/>
</dbReference>
<dbReference type="PROSITE" id="PS51417">
    <property type="entry name" value="ARF"/>
    <property type="match status" value="1"/>
</dbReference>
<accession>A0A7J6N0R9</accession>
<feature type="binding site" evidence="12">
    <location>
        <position position="69"/>
    </location>
    <ligand>
        <name>GTP</name>
        <dbReference type="ChEBI" id="CHEBI:37565"/>
    </ligand>
</feature>
<keyword evidence="7" id="KW-0653">Protein transport</keyword>
<evidence type="ECO:0000256" key="11">
    <source>
        <dbReference type="ARBA" id="ARBA00040616"/>
    </source>
</evidence>
<keyword evidence="13" id="KW-0479">Metal-binding</keyword>
<dbReference type="InterPro" id="IPR005225">
    <property type="entry name" value="Small_GTP-bd"/>
</dbReference>
<feature type="coiled-coil region" evidence="15">
    <location>
        <begin position="825"/>
        <end position="885"/>
    </location>
</feature>
<feature type="binding site" evidence="12">
    <location>
        <begin position="125"/>
        <end position="128"/>
    </location>
    <ligand>
        <name>GTP</name>
        <dbReference type="ChEBI" id="CHEBI:37565"/>
    </ligand>
</feature>
<feature type="binding site" evidence="12">
    <location>
        <begin position="23"/>
        <end position="30"/>
    </location>
    <ligand>
        <name>GTP</name>
        <dbReference type="ChEBI" id="CHEBI:37565"/>
    </ligand>
</feature>
<dbReference type="CDD" id="cd01851">
    <property type="entry name" value="GBP"/>
    <property type="match status" value="1"/>
</dbReference>
<organism evidence="18 19">
    <name type="scientific">Perkinsus chesapeaki</name>
    <name type="common">Clam parasite</name>
    <name type="synonym">Perkinsus andrewsi</name>
    <dbReference type="NCBI Taxonomy" id="330153"/>
    <lineage>
        <taxon>Eukaryota</taxon>
        <taxon>Sar</taxon>
        <taxon>Alveolata</taxon>
        <taxon>Perkinsozoa</taxon>
        <taxon>Perkinsea</taxon>
        <taxon>Perkinsida</taxon>
        <taxon>Perkinsidae</taxon>
        <taxon>Perkinsus</taxon>
    </lineage>
</organism>
<reference evidence="18 19" key="1">
    <citation type="submission" date="2020-04" db="EMBL/GenBank/DDBJ databases">
        <title>Perkinsus chesapeaki whole genome sequence.</title>
        <authorList>
            <person name="Bogema D.R."/>
        </authorList>
    </citation>
    <scope>NUCLEOTIDE SEQUENCE [LARGE SCALE GENOMIC DNA]</scope>
    <source>
        <strain evidence="18">ATCC PRA-425</strain>
    </source>
</reference>
<keyword evidence="6" id="KW-0378">Hydrolase</keyword>
<keyword evidence="15" id="KW-0175">Coiled coil</keyword>
<keyword evidence="3" id="KW-0813">Transport</keyword>
<evidence type="ECO:0000256" key="6">
    <source>
        <dbReference type="ARBA" id="ARBA00022801"/>
    </source>
</evidence>
<dbReference type="InterPro" id="IPR030386">
    <property type="entry name" value="G_GB1_RHD3_dom"/>
</dbReference>
<evidence type="ECO:0000259" key="17">
    <source>
        <dbReference type="PROSITE" id="PS51715"/>
    </source>
</evidence>
<sequence>MGLLSILKKLKRDEREARILVLGLDNAGKTTILRKLSDEDITHIMPTQGFNIKSLVRDGFKLNVWDIGGQKTIRPYWSNYFEATDGLVFVIDSADRRRLEESGKELNELLQEEKLGGTALLVFANKQDLLQALPPNEISEALHLDNIRDRTWTIQACSAKSGDGLQDGMEWLIGVISSKQGGRSSPSAVAAGAVQGGEEGTSVKATAAPSYHGGPVQLISIDETGNCTVDEYALNILRQIEGKVAVIGIAGLYRTGKSFLMNRLLGLQDGFEIGPSVNPCTRGIWMWGQPVQLGQNFHAVLIDTEGLGSCVRTQSCDMQIFSLCLLLSSFFVYNSMGAINEESLDQLNLVLHLTKHIHVRSSSSRNSDVAKESADLAAHFPPLLWVLRDFNLKLVNETGQPISPKEYLEHALRPVAGRNESVQQKNKIRECIKTMFRDRNCSVMVRPVENEADLRNIQALPYQALRPQFQQQVDAFVQRVYSSLKPKMIGGTTLNGSMLATLAQEYVSAINSSAVPTIQSAWTNVVTHQLRICLRDAVHVYRATMNEDVMQKLPMAEEEVRAKHKEAKAAALKVFNGPKFDQGDSRYIEFRQELGNAIGRLSEHVIGENKRVSERECQGVYRELHDRYIEQKNFTNFTELAEAWQQLISLYESTAIGPASTGVLLGTVFPAMTGSVQKVWEELSKENDKLKRQLQSKLAEADGKNTAVQEMIAREREQHTDDFAQERKKWTERVVELETMLEDTKQALEDTQYKFQRETAQMRDQETVMREQVKQLQERLQERSTTKGSSKGATGTELNHLRDAVYSALSELKSVDLDRKQMSVKAEHEKQLIGLERKFNKQLNEARRKNEMLIEHLRQTYEEEVDTLKSQRGELQQTMKEFEKQLAMRTAECDKLRSMVASAETDRKLRQQHADVLVNQSELIISFLRGLGHTDATRSGIGGQLEKLSTQAQDLFGVSVRNGKRGMMAAEIVV</sequence>
<evidence type="ECO:0000256" key="2">
    <source>
        <dbReference type="ARBA" id="ARBA00010290"/>
    </source>
</evidence>
<evidence type="ECO:0000256" key="4">
    <source>
        <dbReference type="ARBA" id="ARBA00022707"/>
    </source>
</evidence>
<dbReference type="InterPro" id="IPR015894">
    <property type="entry name" value="Guanylate-bd_N"/>
</dbReference>
<dbReference type="InterPro" id="IPR006689">
    <property type="entry name" value="Small_GTPase_ARF/SAR"/>
</dbReference>
<evidence type="ECO:0000256" key="13">
    <source>
        <dbReference type="PIRSR" id="PIRSR606689-2"/>
    </source>
</evidence>
<comment type="similarity">
    <text evidence="14">Belongs to the TRAFAC class dynamin-like GTPase superfamily. GB1/RHD3 GTPase family.</text>
</comment>
<evidence type="ECO:0000256" key="5">
    <source>
        <dbReference type="ARBA" id="ARBA00022741"/>
    </source>
</evidence>
<evidence type="ECO:0000256" key="7">
    <source>
        <dbReference type="ARBA" id="ARBA00022927"/>
    </source>
</evidence>
<keyword evidence="8" id="KW-0333">Golgi apparatus</keyword>
<dbReference type="Proteomes" id="UP000591131">
    <property type="component" value="Unassembled WGS sequence"/>
</dbReference>
<dbReference type="Pfam" id="PF00025">
    <property type="entry name" value="Arf"/>
    <property type="match status" value="1"/>
</dbReference>
<feature type="compositionally biased region" description="Low complexity" evidence="16">
    <location>
        <begin position="786"/>
        <end position="796"/>
    </location>
</feature>
<evidence type="ECO:0000256" key="9">
    <source>
        <dbReference type="ARBA" id="ARBA00023134"/>
    </source>
</evidence>
<evidence type="ECO:0000256" key="8">
    <source>
        <dbReference type="ARBA" id="ARBA00023034"/>
    </source>
</evidence>
<dbReference type="InterPro" id="IPR036543">
    <property type="entry name" value="Guanylate-bd_C_sf"/>
</dbReference>
<dbReference type="GO" id="GO:0005525">
    <property type="term" value="F:GTP binding"/>
    <property type="evidence" value="ECO:0007669"/>
    <property type="project" value="UniProtKB-KW"/>
</dbReference>
<evidence type="ECO:0000256" key="15">
    <source>
        <dbReference type="SAM" id="Coils"/>
    </source>
</evidence>
<dbReference type="GO" id="GO:0015031">
    <property type="term" value="P:protein transport"/>
    <property type="evidence" value="ECO:0007669"/>
    <property type="project" value="UniProtKB-KW"/>
</dbReference>
<evidence type="ECO:0000256" key="12">
    <source>
        <dbReference type="PIRSR" id="PIRSR606689-1"/>
    </source>
</evidence>
<dbReference type="PRINTS" id="PR00328">
    <property type="entry name" value="SAR1GTPBP"/>
</dbReference>
<dbReference type="OrthoDB" id="2135133at2759"/>
<dbReference type="Gene3D" id="1.20.1000.10">
    <property type="entry name" value="Guanylate-binding protein, C-terminal domain"/>
    <property type="match status" value="1"/>
</dbReference>
<evidence type="ECO:0000256" key="14">
    <source>
        <dbReference type="PROSITE-ProRule" id="PRU01052"/>
    </source>
</evidence>
<dbReference type="NCBIfam" id="TIGR00231">
    <property type="entry name" value="small_GTP"/>
    <property type="match status" value="1"/>
</dbReference>
<keyword evidence="19" id="KW-1185">Reference proteome</keyword>
<evidence type="ECO:0000313" key="18">
    <source>
        <dbReference type="EMBL" id="KAF4677473.1"/>
    </source>
</evidence>
<dbReference type="SMART" id="SM00177">
    <property type="entry name" value="ARF"/>
    <property type="match status" value="1"/>
</dbReference>
<dbReference type="EMBL" id="JAAPAO010000013">
    <property type="protein sequence ID" value="KAF4677473.1"/>
    <property type="molecule type" value="Genomic_DNA"/>
</dbReference>
<protein>
    <recommendedName>
        <fullName evidence="11">ADP-ribosylation factor-like protein 3</fullName>
    </recommendedName>
</protein>
<gene>
    <name evidence="18" type="ORF">FOL47_001288</name>
</gene>
<dbReference type="GO" id="GO:0003924">
    <property type="term" value="F:GTPase activity"/>
    <property type="evidence" value="ECO:0007669"/>
    <property type="project" value="InterPro"/>
</dbReference>
<dbReference type="SMART" id="SM00178">
    <property type="entry name" value="SAR"/>
    <property type="match status" value="1"/>
</dbReference>
<dbReference type="Gene3D" id="3.40.50.300">
    <property type="entry name" value="P-loop containing nucleotide triphosphate hydrolases"/>
    <property type="match status" value="2"/>
</dbReference>
<keyword evidence="10" id="KW-0449">Lipoprotein</keyword>
<evidence type="ECO:0000313" key="19">
    <source>
        <dbReference type="Proteomes" id="UP000591131"/>
    </source>
</evidence>
<comment type="caution">
    <text evidence="18">The sequence shown here is derived from an EMBL/GenBank/DDBJ whole genome shotgun (WGS) entry which is preliminary data.</text>
</comment>
<evidence type="ECO:0000256" key="3">
    <source>
        <dbReference type="ARBA" id="ARBA00022448"/>
    </source>
</evidence>
<keyword evidence="13" id="KW-0460">Magnesium</keyword>
<dbReference type="PROSITE" id="PS51715">
    <property type="entry name" value="G_GB1_RHD3"/>
    <property type="match status" value="1"/>
</dbReference>
<feature type="region of interest" description="Disordered" evidence="16">
    <location>
        <begin position="777"/>
        <end position="796"/>
    </location>
</feature>
<dbReference type="InterPro" id="IPR003191">
    <property type="entry name" value="Guanylate-bd/ATL_C"/>
</dbReference>
<dbReference type="SUPFAM" id="SSF52540">
    <property type="entry name" value="P-loop containing nucleoside triphosphate hydrolases"/>
    <property type="match status" value="2"/>
</dbReference>
<dbReference type="Pfam" id="PF02841">
    <property type="entry name" value="GBP_C"/>
    <property type="match status" value="1"/>
</dbReference>
<dbReference type="CDD" id="cd04155">
    <property type="entry name" value="Arl3"/>
    <property type="match status" value="1"/>
</dbReference>
<evidence type="ECO:0000256" key="1">
    <source>
        <dbReference type="ARBA" id="ARBA00004555"/>
    </source>
</evidence>
<dbReference type="InterPro" id="IPR027417">
    <property type="entry name" value="P-loop_NTPase"/>
</dbReference>
<feature type="binding site" evidence="13">
    <location>
        <position position="47"/>
    </location>
    <ligand>
        <name>Mg(2+)</name>
        <dbReference type="ChEBI" id="CHEBI:18420"/>
    </ligand>
</feature>
<dbReference type="GO" id="GO:0005794">
    <property type="term" value="C:Golgi apparatus"/>
    <property type="evidence" value="ECO:0007669"/>
    <property type="project" value="UniProtKB-SubCell"/>
</dbReference>
<keyword evidence="9 12" id="KW-0342">GTP-binding</keyword>
<feature type="coiled-coil region" evidence="15">
    <location>
        <begin position="727"/>
        <end position="754"/>
    </location>
</feature>